<sequence>MFQSRVPVPSVPASCSSVLVHRSCPVFRHVSGLRSDSQISVSLFTVVPTPCVFPGLVFLVSLPPSVLQYSPYTSNLTLHVKSLYISSVFGRNSNARPCRTPVRTLQKNPPASMTSAEWRELADLTEANQEQLLVCTNAASRLTDQLEQLTRLLSHGGRGADPTSSQTHDDWRTCLFDRLYASSGPRAEPTSPVQTNGISATEQLSVPFQEALQGSRGENQNYTEYSISSPASLFPGPYSPESPPSPDRKTERQFFPSTKSFQVRSWSPVEKTSSPRLSRPLSQEFSPDYRSNSGSSRTPTPPGQQVPYSPVDSEPAQARNLVSCAGLEEQCVRQGIIRLSNGRVTEEERRRRFLQRLCFYCGAADHVQVSCPVRPPRGSQRTDLLVSDVSLHTSSRVPVPSVPASCSSVLVHRSCPVFRHVSGLRSDSQISVSLFTVVPTPCVFPGLVFLVSLPPSVLQYSPYTSNLTLHVKSLYISSVFGRNSNARPCRTPVRTLQLHYFTLILLIN</sequence>
<reference evidence="2" key="3">
    <citation type="submission" date="2025-09" db="UniProtKB">
        <authorList>
            <consortium name="Ensembl"/>
        </authorList>
    </citation>
    <scope>IDENTIFICATION</scope>
</reference>
<dbReference type="Proteomes" id="UP000694397">
    <property type="component" value="Chromosome 16"/>
</dbReference>
<evidence type="ECO:0000313" key="3">
    <source>
        <dbReference type="Proteomes" id="UP000694397"/>
    </source>
</evidence>
<organism evidence="2 3">
    <name type="scientific">Scleropages formosus</name>
    <name type="common">Asian bonytongue</name>
    <name type="synonym">Osteoglossum formosum</name>
    <dbReference type="NCBI Taxonomy" id="113540"/>
    <lineage>
        <taxon>Eukaryota</taxon>
        <taxon>Metazoa</taxon>
        <taxon>Chordata</taxon>
        <taxon>Craniata</taxon>
        <taxon>Vertebrata</taxon>
        <taxon>Euteleostomi</taxon>
        <taxon>Actinopterygii</taxon>
        <taxon>Neopterygii</taxon>
        <taxon>Teleostei</taxon>
        <taxon>Osteoglossocephala</taxon>
        <taxon>Osteoglossomorpha</taxon>
        <taxon>Osteoglossiformes</taxon>
        <taxon>Osteoglossidae</taxon>
        <taxon>Scleropages</taxon>
    </lineage>
</organism>
<protein>
    <recommendedName>
        <fullName evidence="4">CCHC-type domain-containing protein</fullName>
    </recommendedName>
</protein>
<feature type="region of interest" description="Disordered" evidence="1">
    <location>
        <begin position="265"/>
        <end position="314"/>
    </location>
</feature>
<reference evidence="2 3" key="1">
    <citation type="submission" date="2019-04" db="EMBL/GenBank/DDBJ databases">
        <authorList>
            <consortium name="Wellcome Sanger Institute Data Sharing"/>
        </authorList>
    </citation>
    <scope>NUCLEOTIDE SEQUENCE [LARGE SCALE GENOMIC DNA]</scope>
</reference>
<feature type="region of interest" description="Disordered" evidence="1">
    <location>
        <begin position="227"/>
        <end position="252"/>
    </location>
</feature>
<dbReference type="Ensembl" id="ENSSFOT00015074569.1">
    <property type="protein sequence ID" value="ENSSFOP00015064773.1"/>
    <property type="gene ID" value="ENSSFOG00015029728.1"/>
</dbReference>
<reference evidence="2" key="2">
    <citation type="submission" date="2025-08" db="UniProtKB">
        <authorList>
            <consortium name="Ensembl"/>
        </authorList>
    </citation>
    <scope>IDENTIFICATION</scope>
</reference>
<accession>A0A8D0CC55</accession>
<evidence type="ECO:0000256" key="1">
    <source>
        <dbReference type="SAM" id="MobiDB-lite"/>
    </source>
</evidence>
<dbReference type="GeneTree" id="ENSGT00990000209341"/>
<proteinExistence type="predicted"/>
<dbReference type="AlphaFoldDB" id="A0A8D0CC55"/>
<feature type="compositionally biased region" description="Polar residues" evidence="1">
    <location>
        <begin position="265"/>
        <end position="298"/>
    </location>
</feature>
<keyword evidence="3" id="KW-1185">Reference proteome</keyword>
<evidence type="ECO:0000313" key="2">
    <source>
        <dbReference type="Ensembl" id="ENSSFOP00015064773.1"/>
    </source>
</evidence>
<name>A0A8D0CC55_SCLFO</name>
<evidence type="ECO:0008006" key="4">
    <source>
        <dbReference type="Google" id="ProtNLM"/>
    </source>
</evidence>